<dbReference type="Proteomes" id="UP000450000">
    <property type="component" value="Unassembled WGS sequence"/>
</dbReference>
<gene>
    <name evidence="4" type="ORF">F7Q99_30810</name>
</gene>
<feature type="compositionally biased region" description="Low complexity" evidence="1">
    <location>
        <begin position="7"/>
        <end position="24"/>
    </location>
</feature>
<accession>A0A6N7L1U2</accession>
<evidence type="ECO:0000313" key="4">
    <source>
        <dbReference type="EMBL" id="MQS16468.1"/>
    </source>
</evidence>
<reference evidence="4 5" key="1">
    <citation type="submission" date="2019-09" db="EMBL/GenBank/DDBJ databases">
        <title>Genome Sequences of Streptomyces kaniharaensis ATCC 21070.</title>
        <authorList>
            <person name="Zhu W."/>
            <person name="De Crecy-Lagard V."/>
            <person name="Richards N.G."/>
        </authorList>
    </citation>
    <scope>NUCLEOTIDE SEQUENCE [LARGE SCALE GENOMIC DNA]</scope>
    <source>
        <strain evidence="4 5">SF-557</strain>
    </source>
</reference>
<evidence type="ECO:0000313" key="5">
    <source>
        <dbReference type="Proteomes" id="UP000450000"/>
    </source>
</evidence>
<organism evidence="4 5">
    <name type="scientific">Streptomyces kaniharaensis</name>
    <dbReference type="NCBI Taxonomy" id="212423"/>
    <lineage>
        <taxon>Bacteria</taxon>
        <taxon>Bacillati</taxon>
        <taxon>Actinomycetota</taxon>
        <taxon>Actinomycetes</taxon>
        <taxon>Kitasatosporales</taxon>
        <taxon>Streptomycetaceae</taxon>
        <taxon>Streptomyces</taxon>
    </lineage>
</organism>
<feature type="transmembrane region" description="Helical" evidence="2">
    <location>
        <begin position="37"/>
        <end position="58"/>
    </location>
</feature>
<evidence type="ECO:0000256" key="1">
    <source>
        <dbReference type="SAM" id="MobiDB-lite"/>
    </source>
</evidence>
<keyword evidence="2" id="KW-0812">Transmembrane</keyword>
<keyword evidence="2" id="KW-1133">Transmembrane helix</keyword>
<dbReference type="AlphaFoldDB" id="A0A6N7L1U2"/>
<dbReference type="InterPro" id="IPR013974">
    <property type="entry name" value="SAF"/>
</dbReference>
<evidence type="ECO:0000256" key="2">
    <source>
        <dbReference type="SAM" id="Phobius"/>
    </source>
</evidence>
<name>A0A6N7L1U2_9ACTN</name>
<protein>
    <recommendedName>
        <fullName evidence="3">SAF domain-containing protein</fullName>
    </recommendedName>
</protein>
<sequence>MSSTVTRPDGAGAPAGPSVVAPAAPPRALTARRRRPALIGLSVALIAAGGLLGAFAVLTTGQHKAVVALAKPVAEGAVITDADLTEASITLDPAAIKPILAVNRDAVVGKRAANNLHAGALVTKEDLTDAPLIAAGQQLVGVLLKPGQLPSTPLTPGTAVLVVSTPGEDSAAAAAANAANAAPPFTMKAKVVRVGDPETTGNRTVDLAVAGTDGPALAARAATGRIAVIVAAKGQG</sequence>
<dbReference type="RefSeq" id="WP_153467319.1">
    <property type="nucleotide sequence ID" value="NZ_WBOF01000002.1"/>
</dbReference>
<feature type="domain" description="SAF" evidence="3">
    <location>
        <begin position="64"/>
        <end position="128"/>
    </location>
</feature>
<dbReference type="SMART" id="SM00858">
    <property type="entry name" value="SAF"/>
    <property type="match status" value="1"/>
</dbReference>
<proteinExistence type="predicted"/>
<comment type="caution">
    <text evidence="4">The sequence shown here is derived from an EMBL/GenBank/DDBJ whole genome shotgun (WGS) entry which is preliminary data.</text>
</comment>
<evidence type="ECO:0000259" key="3">
    <source>
        <dbReference type="SMART" id="SM00858"/>
    </source>
</evidence>
<feature type="region of interest" description="Disordered" evidence="1">
    <location>
        <begin position="1"/>
        <end position="24"/>
    </location>
</feature>
<dbReference type="Pfam" id="PF08666">
    <property type="entry name" value="SAF"/>
    <property type="match status" value="1"/>
</dbReference>
<dbReference type="EMBL" id="WBOF01000002">
    <property type="protein sequence ID" value="MQS16468.1"/>
    <property type="molecule type" value="Genomic_DNA"/>
</dbReference>
<keyword evidence="5" id="KW-1185">Reference proteome</keyword>
<keyword evidence="2" id="KW-0472">Membrane</keyword>
<dbReference type="OrthoDB" id="3522397at2"/>